<proteinExistence type="inferred from homology"/>
<dbReference type="Pfam" id="PF07687">
    <property type="entry name" value="M20_dimer"/>
    <property type="match status" value="1"/>
</dbReference>
<evidence type="ECO:0000256" key="8">
    <source>
        <dbReference type="ARBA" id="ARBA00022801"/>
    </source>
</evidence>
<dbReference type="InterPro" id="IPR010182">
    <property type="entry name" value="ArgE/DapE"/>
</dbReference>
<dbReference type="SUPFAM" id="SSF55031">
    <property type="entry name" value="Bacterial exopeptidase dimerisation domain"/>
    <property type="match status" value="1"/>
</dbReference>
<keyword evidence="9" id="KW-0862">Zinc</keyword>
<dbReference type="InterPro" id="IPR050072">
    <property type="entry name" value="Peptidase_M20A"/>
</dbReference>
<dbReference type="PROSITE" id="PS00759">
    <property type="entry name" value="ARGE_DAPE_CPG2_2"/>
    <property type="match status" value="1"/>
</dbReference>
<dbReference type="SUPFAM" id="SSF53187">
    <property type="entry name" value="Zn-dependent exopeptidases"/>
    <property type="match status" value="1"/>
</dbReference>
<dbReference type="InterPro" id="IPR002933">
    <property type="entry name" value="Peptidase_M20"/>
</dbReference>
<dbReference type="UniPathway" id="UPA00034">
    <property type="reaction ID" value="UER00021"/>
</dbReference>
<evidence type="ECO:0000256" key="5">
    <source>
        <dbReference type="ARBA" id="ARBA00011921"/>
    </source>
</evidence>
<evidence type="ECO:0000256" key="11">
    <source>
        <dbReference type="ARBA" id="ARBA00051301"/>
    </source>
</evidence>
<evidence type="ECO:0000313" key="14">
    <source>
        <dbReference type="Proteomes" id="UP000012063"/>
    </source>
</evidence>
<organism evidence="13 14">
    <name type="scientific">Halanaerobium saccharolyticum subsp. saccharolyticum DSM 6643</name>
    <dbReference type="NCBI Taxonomy" id="1293054"/>
    <lineage>
        <taxon>Bacteria</taxon>
        <taxon>Bacillati</taxon>
        <taxon>Bacillota</taxon>
        <taxon>Clostridia</taxon>
        <taxon>Halanaerobiales</taxon>
        <taxon>Halanaerobiaceae</taxon>
        <taxon>Halanaerobium</taxon>
    </lineage>
</organism>
<dbReference type="Gene3D" id="3.30.70.360">
    <property type="match status" value="1"/>
</dbReference>
<keyword evidence="8 13" id="KW-0378">Hydrolase</keyword>
<reference evidence="14" key="1">
    <citation type="journal article" date="2013" name="Genome Announc.">
        <title>Genome Sequence of Halanaerobium saccharolyticum subsp. saccharolyticum Strain DSM 6643T, a Halophilic Hydrogen-Producing Bacterium.</title>
        <authorList>
            <person name="Kivisto A."/>
            <person name="Larjo A."/>
            <person name="Ciranna A."/>
            <person name="Santala V."/>
            <person name="Roos C."/>
            <person name="Karp M."/>
        </authorList>
    </citation>
    <scope>NUCLEOTIDE SEQUENCE [LARGE SCALE GENOMIC DNA]</scope>
    <source>
        <strain evidence="14">DSM 6643</strain>
    </source>
</reference>
<evidence type="ECO:0000256" key="3">
    <source>
        <dbReference type="ARBA" id="ARBA00005130"/>
    </source>
</evidence>
<evidence type="ECO:0000256" key="1">
    <source>
        <dbReference type="ARBA" id="ARBA00001941"/>
    </source>
</evidence>
<accession>M5DYL0</accession>
<dbReference type="InterPro" id="IPR036264">
    <property type="entry name" value="Bact_exopeptidase_dim_dom"/>
</dbReference>
<evidence type="ECO:0000256" key="4">
    <source>
        <dbReference type="ARBA" id="ARBA00006247"/>
    </source>
</evidence>
<dbReference type="InParanoid" id="M5DYL0"/>
<evidence type="ECO:0000256" key="2">
    <source>
        <dbReference type="ARBA" id="ARBA00001947"/>
    </source>
</evidence>
<comment type="caution">
    <text evidence="13">The sequence shown here is derived from an EMBL/GenBank/DDBJ whole genome shotgun (WGS) entry which is preliminary data.</text>
</comment>
<dbReference type="EC" id="3.5.1.18" evidence="5"/>
<comment type="cofactor">
    <cofactor evidence="1">
        <name>Co(2+)</name>
        <dbReference type="ChEBI" id="CHEBI:48828"/>
    </cofactor>
</comment>
<dbReference type="STRING" id="1293054.HSACCH_00822"/>
<dbReference type="InterPro" id="IPR011650">
    <property type="entry name" value="Peptidase_M20_dimer"/>
</dbReference>
<evidence type="ECO:0000256" key="10">
    <source>
        <dbReference type="ARBA" id="ARBA00023285"/>
    </source>
</evidence>
<dbReference type="CDD" id="cd08659">
    <property type="entry name" value="M20_ArgE_DapE-like"/>
    <property type="match status" value="1"/>
</dbReference>
<sequence length="391" mass="43527">MAALFNGVDPMTIKDLPLNKSEEILQKLIRTNTENPPGNEKDAVDVILDYFEKYDLEKNIIDHGDNRASLYLKIKGISDKSIAFIGHIDTVPVENKDGWELDPFDAKIVGDYIYGRGSADMKGGVAAMITAALHILDNNIIPKKTLYFCFTADEESGGLGAKALIKENILKNTEFIFIPEPTGCQLGLAEKGALWLKITAHGKPAHASMPDNGVNAIENIFSFISSLKNEILDDKKHYLLGKSSAEITTINGGIKTNIIPELAEATVDIRTIPGDKHDLIIEKANKLIEKFKEKSGVEIRIKIENNRPPLKVKENDDNIIKLKEIFADYKFNPNIKGLNFYTDASQIIPELNCPFVIFGPGEDSMAHQTNEKTKLKSVKETARVFLEYILR</sequence>
<dbReference type="AlphaFoldDB" id="M5DYL0"/>
<dbReference type="EMBL" id="CAUI01000005">
    <property type="protein sequence ID" value="CCU78683.1"/>
    <property type="molecule type" value="Genomic_DNA"/>
</dbReference>
<dbReference type="PANTHER" id="PTHR43808">
    <property type="entry name" value="ACETYLORNITHINE DEACETYLASE"/>
    <property type="match status" value="1"/>
</dbReference>
<evidence type="ECO:0000256" key="6">
    <source>
        <dbReference type="ARBA" id="ARBA00016853"/>
    </source>
</evidence>
<evidence type="ECO:0000313" key="13">
    <source>
        <dbReference type="EMBL" id="CCU78683.1"/>
    </source>
</evidence>
<keyword evidence="14" id="KW-1185">Reference proteome</keyword>
<dbReference type="PANTHER" id="PTHR43808:SF32">
    <property type="entry name" value="ARGE_DAPE-RELATED DEACYLASE"/>
    <property type="match status" value="1"/>
</dbReference>
<comment type="pathway">
    <text evidence="3">Amino-acid biosynthesis; L-lysine biosynthesis via DAP pathway; LL-2,6-diaminopimelate from (S)-tetrahydrodipicolinate (succinylase route): step 3/3.</text>
</comment>
<protein>
    <recommendedName>
        <fullName evidence="6">Probable succinyl-diaminopimelate desuccinylase</fullName>
        <ecNumber evidence="5">3.5.1.18</ecNumber>
    </recommendedName>
</protein>
<evidence type="ECO:0000259" key="12">
    <source>
        <dbReference type="Pfam" id="PF07687"/>
    </source>
</evidence>
<dbReference type="eggNOG" id="COG0624">
    <property type="taxonomic scope" value="Bacteria"/>
</dbReference>
<name>M5DYL0_9FIRM</name>
<evidence type="ECO:0000256" key="7">
    <source>
        <dbReference type="ARBA" id="ARBA00022723"/>
    </source>
</evidence>
<dbReference type="GO" id="GO:0009089">
    <property type="term" value="P:lysine biosynthetic process via diaminopimelate"/>
    <property type="evidence" value="ECO:0007669"/>
    <property type="project" value="UniProtKB-UniPathway"/>
</dbReference>
<evidence type="ECO:0000256" key="9">
    <source>
        <dbReference type="ARBA" id="ARBA00022833"/>
    </source>
</evidence>
<gene>
    <name evidence="13" type="ORF">HSACCH_00822</name>
</gene>
<dbReference type="Gene3D" id="3.40.630.10">
    <property type="entry name" value="Zn peptidases"/>
    <property type="match status" value="2"/>
</dbReference>
<comment type="cofactor">
    <cofactor evidence="2">
        <name>Zn(2+)</name>
        <dbReference type="ChEBI" id="CHEBI:29105"/>
    </cofactor>
</comment>
<comment type="similarity">
    <text evidence="4">Belongs to the peptidase M20A family.</text>
</comment>
<dbReference type="GO" id="GO:0009014">
    <property type="term" value="F:succinyl-diaminopimelate desuccinylase activity"/>
    <property type="evidence" value="ECO:0007669"/>
    <property type="project" value="UniProtKB-EC"/>
</dbReference>
<feature type="domain" description="Peptidase M20 dimerisation" evidence="12">
    <location>
        <begin position="189"/>
        <end position="293"/>
    </location>
</feature>
<dbReference type="InterPro" id="IPR001261">
    <property type="entry name" value="ArgE/DapE_CS"/>
</dbReference>
<comment type="catalytic activity">
    <reaction evidence="11">
        <text>N-succinyl-(2S,6S)-2,6-diaminopimelate + H2O = (2S,6S)-2,6-diaminopimelate + succinate</text>
        <dbReference type="Rhea" id="RHEA:22608"/>
        <dbReference type="ChEBI" id="CHEBI:15377"/>
        <dbReference type="ChEBI" id="CHEBI:30031"/>
        <dbReference type="ChEBI" id="CHEBI:57609"/>
        <dbReference type="ChEBI" id="CHEBI:58087"/>
        <dbReference type="EC" id="3.5.1.18"/>
    </reaction>
</comment>
<dbReference type="NCBIfam" id="TIGR01910">
    <property type="entry name" value="DapE-ArgE"/>
    <property type="match status" value="1"/>
</dbReference>
<dbReference type="Pfam" id="PF01546">
    <property type="entry name" value="Peptidase_M20"/>
    <property type="match status" value="1"/>
</dbReference>
<dbReference type="PROSITE" id="PS00758">
    <property type="entry name" value="ARGE_DAPE_CPG2_1"/>
    <property type="match status" value="1"/>
</dbReference>
<dbReference type="Proteomes" id="UP000012063">
    <property type="component" value="Unassembled WGS sequence"/>
</dbReference>
<keyword evidence="10" id="KW-0170">Cobalt</keyword>
<dbReference type="GO" id="GO:0046872">
    <property type="term" value="F:metal ion binding"/>
    <property type="evidence" value="ECO:0007669"/>
    <property type="project" value="UniProtKB-KW"/>
</dbReference>
<keyword evidence="7" id="KW-0479">Metal-binding</keyword>